<dbReference type="Proteomes" id="UP001472677">
    <property type="component" value="Unassembled WGS sequence"/>
</dbReference>
<sequence>MFGDGAFSSDCITIGVEPPGRPLASRIASIGVSSTIIVSSTLHPFFCTGCNAGDTGEPWRSMVASASTIATSSDGPPPWLPESRPLTAGDTSTLCQRGELGSSMRKSIDKLYLGYIYVIH</sequence>
<proteinExistence type="predicted"/>
<dbReference type="EMBL" id="JBBPBM010000009">
    <property type="protein sequence ID" value="KAK8569334.1"/>
    <property type="molecule type" value="Genomic_DNA"/>
</dbReference>
<accession>A0ABR2F306</accession>
<name>A0ABR2F306_9ROSI</name>
<gene>
    <name evidence="1" type="ORF">V6N12_007864</name>
</gene>
<evidence type="ECO:0000313" key="2">
    <source>
        <dbReference type="Proteomes" id="UP001472677"/>
    </source>
</evidence>
<reference evidence="1 2" key="1">
    <citation type="journal article" date="2024" name="G3 (Bethesda)">
        <title>Genome assembly of Hibiscus sabdariffa L. provides insights into metabolisms of medicinal natural products.</title>
        <authorList>
            <person name="Kim T."/>
        </authorList>
    </citation>
    <scope>NUCLEOTIDE SEQUENCE [LARGE SCALE GENOMIC DNA]</scope>
    <source>
        <strain evidence="1">TK-2024</strain>
        <tissue evidence="1">Old leaves</tissue>
    </source>
</reference>
<keyword evidence="2" id="KW-1185">Reference proteome</keyword>
<evidence type="ECO:0000313" key="1">
    <source>
        <dbReference type="EMBL" id="KAK8569334.1"/>
    </source>
</evidence>
<organism evidence="1 2">
    <name type="scientific">Hibiscus sabdariffa</name>
    <name type="common">roselle</name>
    <dbReference type="NCBI Taxonomy" id="183260"/>
    <lineage>
        <taxon>Eukaryota</taxon>
        <taxon>Viridiplantae</taxon>
        <taxon>Streptophyta</taxon>
        <taxon>Embryophyta</taxon>
        <taxon>Tracheophyta</taxon>
        <taxon>Spermatophyta</taxon>
        <taxon>Magnoliopsida</taxon>
        <taxon>eudicotyledons</taxon>
        <taxon>Gunneridae</taxon>
        <taxon>Pentapetalae</taxon>
        <taxon>rosids</taxon>
        <taxon>malvids</taxon>
        <taxon>Malvales</taxon>
        <taxon>Malvaceae</taxon>
        <taxon>Malvoideae</taxon>
        <taxon>Hibiscus</taxon>
    </lineage>
</organism>
<comment type="caution">
    <text evidence="1">The sequence shown here is derived from an EMBL/GenBank/DDBJ whole genome shotgun (WGS) entry which is preliminary data.</text>
</comment>
<protein>
    <submittedName>
        <fullName evidence="1">Uncharacterized protein</fullName>
    </submittedName>
</protein>